<feature type="compositionally biased region" description="Basic residues" evidence="8">
    <location>
        <begin position="127"/>
        <end position="143"/>
    </location>
</feature>
<dbReference type="Pfam" id="PF03439">
    <property type="entry name" value="Spt5-NGN"/>
    <property type="match status" value="1"/>
</dbReference>
<dbReference type="GeneID" id="9687389"/>
<reference evidence="11 12" key="1">
    <citation type="journal article" date="2009" name="Science">
        <title>Green evolution and dynamic adaptations revealed by genomes of the marine picoeukaryotes Micromonas.</title>
        <authorList>
            <person name="Worden A.Z."/>
            <person name="Lee J.H."/>
            <person name="Mock T."/>
            <person name="Rouze P."/>
            <person name="Simmons M.P."/>
            <person name="Aerts A.L."/>
            <person name="Allen A.E."/>
            <person name="Cuvelier M.L."/>
            <person name="Derelle E."/>
            <person name="Everett M.V."/>
            <person name="Foulon E."/>
            <person name="Grimwood J."/>
            <person name="Gundlach H."/>
            <person name="Henrissat B."/>
            <person name="Napoli C."/>
            <person name="McDonald S.M."/>
            <person name="Parker M.S."/>
            <person name="Rombauts S."/>
            <person name="Salamov A."/>
            <person name="Von Dassow P."/>
            <person name="Badger J.H."/>
            <person name="Coutinho P.M."/>
            <person name="Demir E."/>
            <person name="Dubchak I."/>
            <person name="Gentemann C."/>
            <person name="Eikrem W."/>
            <person name="Gready J.E."/>
            <person name="John U."/>
            <person name="Lanier W."/>
            <person name="Lindquist E.A."/>
            <person name="Lucas S."/>
            <person name="Mayer K.F."/>
            <person name="Moreau H."/>
            <person name="Not F."/>
            <person name="Otillar R."/>
            <person name="Panaud O."/>
            <person name="Pangilinan J."/>
            <person name="Paulsen I."/>
            <person name="Piegu B."/>
            <person name="Poliakov A."/>
            <person name="Robbens S."/>
            <person name="Schmutz J."/>
            <person name="Toulza E."/>
            <person name="Wyss T."/>
            <person name="Zelensky A."/>
            <person name="Zhou K."/>
            <person name="Armbrust E.V."/>
            <person name="Bhattacharya D."/>
            <person name="Goodenough U.W."/>
            <person name="Van de Peer Y."/>
            <person name="Grigoriev I.V."/>
        </authorList>
    </citation>
    <scope>NUCLEOTIDE SEQUENCE [LARGE SCALE GENOMIC DNA]</scope>
    <source>
        <strain evidence="11 12">CCMP1545</strain>
    </source>
</reference>
<dbReference type="FunFam" id="3.30.70.940:FF:000005">
    <property type="entry name" value="Transcription elongation factor SPT5"/>
    <property type="match status" value="1"/>
</dbReference>
<feature type="compositionally biased region" description="Acidic residues" evidence="8">
    <location>
        <begin position="184"/>
        <end position="206"/>
    </location>
</feature>
<feature type="region of interest" description="Disordered" evidence="8">
    <location>
        <begin position="925"/>
        <end position="987"/>
    </location>
</feature>
<evidence type="ECO:0000259" key="10">
    <source>
        <dbReference type="SMART" id="SM00739"/>
    </source>
</evidence>
<dbReference type="Gene3D" id="2.30.30.30">
    <property type="match status" value="4"/>
</dbReference>
<dbReference type="InterPro" id="IPR041975">
    <property type="entry name" value="KOW_Spt5_2"/>
</dbReference>
<dbReference type="Pfam" id="PF11942">
    <property type="entry name" value="Spt5_N"/>
    <property type="match status" value="1"/>
</dbReference>
<evidence type="ECO:0000313" key="12">
    <source>
        <dbReference type="Proteomes" id="UP000001876"/>
    </source>
</evidence>
<dbReference type="GO" id="GO:0032784">
    <property type="term" value="P:regulation of DNA-templated transcription elongation"/>
    <property type="evidence" value="ECO:0007669"/>
    <property type="project" value="InterPro"/>
</dbReference>
<evidence type="ECO:0000256" key="2">
    <source>
        <dbReference type="ARBA" id="ARBA00006956"/>
    </source>
</evidence>
<feature type="region of interest" description="Disordered" evidence="8">
    <location>
        <begin position="1"/>
        <end position="206"/>
    </location>
</feature>
<dbReference type="InterPro" id="IPR041973">
    <property type="entry name" value="KOW_Spt5_1"/>
</dbReference>
<dbReference type="SUPFAM" id="SSF50104">
    <property type="entry name" value="Translation proteins SH3-like domain"/>
    <property type="match status" value="1"/>
</dbReference>
<protein>
    <recommendedName>
        <fullName evidence="3">Transcription elongation factor SPT5</fullName>
    </recommendedName>
    <alternativeName>
        <fullName evidence="4">Transcription elongation factor spt5</fullName>
    </alternativeName>
</protein>
<feature type="compositionally biased region" description="Basic residues" evidence="8">
    <location>
        <begin position="160"/>
        <end position="169"/>
    </location>
</feature>
<feature type="compositionally biased region" description="Acidic residues" evidence="8">
    <location>
        <begin position="107"/>
        <end position="119"/>
    </location>
</feature>
<dbReference type="Proteomes" id="UP000001876">
    <property type="component" value="Unassembled WGS sequence"/>
</dbReference>
<dbReference type="InterPro" id="IPR057936">
    <property type="entry name" value="KOWx_Spt5"/>
</dbReference>
<dbReference type="CDD" id="cd06085">
    <property type="entry name" value="KOW_Spt5_5"/>
    <property type="match status" value="1"/>
</dbReference>
<dbReference type="CDD" id="cd06084">
    <property type="entry name" value="KOW_Spt5_4"/>
    <property type="match status" value="1"/>
</dbReference>
<feature type="domain" description="KOW" evidence="10">
    <location>
        <begin position="837"/>
        <end position="864"/>
    </location>
</feature>
<name>C1N1P1_MICPC</name>
<dbReference type="Pfam" id="PF23290">
    <property type="entry name" value="KOW5_SPT5"/>
    <property type="match status" value="1"/>
</dbReference>
<evidence type="ECO:0000256" key="1">
    <source>
        <dbReference type="ARBA" id="ARBA00004123"/>
    </source>
</evidence>
<dbReference type="OMA" id="IDHANEI"/>
<dbReference type="InterPro" id="IPR008991">
    <property type="entry name" value="Translation_prot_SH3-like_sf"/>
</dbReference>
<evidence type="ECO:0000256" key="7">
    <source>
        <dbReference type="SAM" id="Coils"/>
    </source>
</evidence>
<dbReference type="CDD" id="cd09888">
    <property type="entry name" value="NGN_Euk"/>
    <property type="match status" value="1"/>
</dbReference>
<gene>
    <name evidence="11" type="ORF">MICPUCDRAFT_48404</name>
</gene>
<dbReference type="CDD" id="cd06083">
    <property type="entry name" value="KOW_Spt5_3"/>
    <property type="match status" value="1"/>
</dbReference>
<dbReference type="InterPro" id="IPR039659">
    <property type="entry name" value="SPT5"/>
</dbReference>
<evidence type="ECO:0000256" key="3">
    <source>
        <dbReference type="ARBA" id="ARBA00020181"/>
    </source>
</evidence>
<dbReference type="GO" id="GO:0003729">
    <property type="term" value="F:mRNA binding"/>
    <property type="evidence" value="ECO:0007669"/>
    <property type="project" value="TreeGrafter"/>
</dbReference>
<dbReference type="STRING" id="564608.C1N1P1"/>
<proteinExistence type="inferred from homology"/>
<keyword evidence="5" id="KW-0804">Transcription</keyword>
<dbReference type="Gene3D" id="3.30.70.940">
    <property type="entry name" value="NusG, N-terminal domain"/>
    <property type="match status" value="1"/>
</dbReference>
<keyword evidence="12" id="KW-1185">Reference proteome</keyword>
<feature type="domain" description="KOW" evidence="10">
    <location>
        <begin position="723"/>
        <end position="750"/>
    </location>
</feature>
<dbReference type="Pfam" id="PF23284">
    <property type="entry name" value="KOW2_Spt5"/>
    <property type="match status" value="1"/>
</dbReference>
<dbReference type="GO" id="GO:0006357">
    <property type="term" value="P:regulation of transcription by RNA polymerase II"/>
    <property type="evidence" value="ECO:0007669"/>
    <property type="project" value="InterPro"/>
</dbReference>
<evidence type="ECO:0000256" key="4">
    <source>
        <dbReference type="ARBA" id="ARBA00021370"/>
    </source>
</evidence>
<dbReference type="PANTHER" id="PTHR11125:SF7">
    <property type="entry name" value="TRANSCRIPTION ELONGATION FACTOR SPT5"/>
    <property type="match status" value="1"/>
</dbReference>
<evidence type="ECO:0000256" key="8">
    <source>
        <dbReference type="SAM" id="MobiDB-lite"/>
    </source>
</evidence>
<dbReference type="Pfam" id="PF23037">
    <property type="entry name" value="KOWx_SPT5"/>
    <property type="match status" value="1"/>
</dbReference>
<dbReference type="CDD" id="cd06081">
    <property type="entry name" value="KOW_Spt5_1"/>
    <property type="match status" value="1"/>
</dbReference>
<comment type="similarity">
    <text evidence="2">Belongs to the SPT5 family.</text>
</comment>
<accession>C1N1P1</accession>
<organism evidence="12">
    <name type="scientific">Micromonas pusilla (strain CCMP1545)</name>
    <name type="common">Picoplanktonic green alga</name>
    <dbReference type="NCBI Taxonomy" id="564608"/>
    <lineage>
        <taxon>Eukaryota</taxon>
        <taxon>Viridiplantae</taxon>
        <taxon>Chlorophyta</taxon>
        <taxon>Mamiellophyceae</taxon>
        <taxon>Mamiellales</taxon>
        <taxon>Mamiellaceae</taxon>
        <taxon>Micromonas</taxon>
    </lineage>
</organism>
<dbReference type="InterPro" id="IPR039385">
    <property type="entry name" value="NGN_Euk"/>
</dbReference>
<keyword evidence="7" id="KW-0175">Coiled coil</keyword>
<keyword evidence="6" id="KW-0539">Nucleus</keyword>
<feature type="compositionally biased region" description="Low complexity" evidence="8">
    <location>
        <begin position="975"/>
        <end position="987"/>
    </location>
</feature>
<feature type="domain" description="KOW" evidence="10">
    <location>
        <begin position="543"/>
        <end position="570"/>
    </location>
</feature>
<dbReference type="EMBL" id="GG663745">
    <property type="protein sequence ID" value="EEH53863.1"/>
    <property type="molecule type" value="Genomic_DNA"/>
</dbReference>
<dbReference type="InterPro" id="IPR041977">
    <property type="entry name" value="KOW_Spt5_4"/>
</dbReference>
<dbReference type="eggNOG" id="KOG1999">
    <property type="taxonomic scope" value="Eukaryota"/>
</dbReference>
<comment type="subcellular location">
    <subcellularLocation>
        <location evidence="1">Nucleus</location>
    </subcellularLocation>
</comment>
<feature type="compositionally biased region" description="Basic and acidic residues" evidence="8">
    <location>
        <begin position="776"/>
        <end position="785"/>
    </location>
</feature>
<evidence type="ECO:0000256" key="5">
    <source>
        <dbReference type="ARBA" id="ARBA00023163"/>
    </source>
</evidence>
<dbReference type="RefSeq" id="XP_003062151.1">
    <property type="nucleotide sequence ID" value="XM_003062105.1"/>
</dbReference>
<dbReference type="KEGG" id="mpp:MICPUCDRAFT_48404"/>
<dbReference type="SMART" id="SM00739">
    <property type="entry name" value="KOW"/>
    <property type="match status" value="6"/>
</dbReference>
<evidence type="ECO:0000313" key="11">
    <source>
        <dbReference type="EMBL" id="EEH53863.1"/>
    </source>
</evidence>
<dbReference type="InterPro" id="IPR036735">
    <property type="entry name" value="NGN_dom_sf"/>
</dbReference>
<dbReference type="PANTHER" id="PTHR11125">
    <property type="entry name" value="SUPPRESSOR OF TY 5"/>
    <property type="match status" value="1"/>
</dbReference>
<feature type="region of interest" description="Disordered" evidence="8">
    <location>
        <begin position="776"/>
        <end position="838"/>
    </location>
</feature>
<dbReference type="SMART" id="SM00738">
    <property type="entry name" value="NGN"/>
    <property type="match status" value="1"/>
</dbReference>
<feature type="domain" description="NusG-like N-terminal" evidence="9">
    <location>
        <begin position="278"/>
        <end position="369"/>
    </location>
</feature>
<evidence type="ECO:0000259" key="9">
    <source>
        <dbReference type="SMART" id="SM00738"/>
    </source>
</evidence>
<dbReference type="InterPro" id="IPR022581">
    <property type="entry name" value="Spt5_N"/>
</dbReference>
<feature type="compositionally biased region" description="Basic and acidic residues" evidence="8">
    <location>
        <begin position="10"/>
        <end position="29"/>
    </location>
</feature>
<feature type="coiled-coil region" evidence="7">
    <location>
        <begin position="215"/>
        <end position="255"/>
    </location>
</feature>
<dbReference type="Pfam" id="PF23291">
    <property type="entry name" value="KOW4_SPT5"/>
    <property type="match status" value="1"/>
</dbReference>
<feature type="domain" description="KOW" evidence="10">
    <location>
        <begin position="375"/>
        <end position="402"/>
    </location>
</feature>
<dbReference type="InterPro" id="IPR041978">
    <property type="entry name" value="KOW_Spt5_5"/>
</dbReference>
<feature type="domain" description="KOW" evidence="10">
    <location>
        <begin position="1058"/>
        <end position="1087"/>
    </location>
</feature>
<sequence>MSDAEAETAAEEKPRVKEDDAEEKKKSEEAGESGGESGDDDDDDANVGSEDESGSDDDASDDDEDDDEEEEEEDEDEEDEDEKPAKPKKPAAASDDDEDGEVKAEPAGDDDGDGSDDGEIMTAAKAKAQKAAKKKEKEKKRSRNQFVDDVADDDDDDGARKRKKKKGKKSGKDGRPGGNMFIDDMADVEDDDEEEDDEGDDIDEDLGEEEREAVMREAEQRVHARYENLERMERMENEEELEAALKERYAAHRAAADYGDVGIGTEVDQQALHPTVRDPKLWLVTVKQGKEREVVVCLMQKAINLHRSGKGAMAIKSAVVQDHLKSYVYVEAEREDHVKKALAGLRHVYHSKPIKLVPIAEMVESVTVTKKKVSNIKMGSWVRMRGGAYKGDLAKIVDVNFADNQCTVKLVPRFDYAHLQAKEEGTHQGRKKANLRPPARLFTEAMSAKYNLPLERSRHDRRMRANVDVLCGQHKLMDGYYVKTISLASCKLADAPALDELQRFSTGEEATEAKTSDGGRANAAANLEALASSLEGAAKREQNFLPGDHVICVDGDLVNLTGVVVHDNADGSVKITPTHDDIHEDIDVDKQTLRKYFKVGSHVRCVHGVHDGESGLVVKVEGQVTTVFSDVKQEEFLVFSQDLADSKEVTRRVESIGVFTIHDLVQLESSAVGMIVRVEKDAAMVMMASSTADRPDVRPVKLHDMRRKLMDRRVTASDAGMETIENGSMVRIVDGPGKGMRLTVKHINRGTLWGKVRGDVADFGGIVAVKARSCRVDGSKSKDGGNDANRAGGFAAAPQSPGAALLRSPAARQQPMQMQDAPRAGRFGGGPVGRRDNSLVGTTIKVSAGVYKGYKGKVVDATETTVRVELQAQARTVTVQRNQIVMPSAAPPWGGAAAAPAAYQPAAPATAPTPARTPMREYARTPAYGDGIGSVTPLRDDGAGGRTPLRDSAWNPATPHHDGGVGGGGWDDDAPSTASAPAPSSDPDAGYAGVFVTKAVVSLPDGRQGVVRARKNGAVVVAIGTTKTLPNGVVTLDALTSASAMETVPESVLTLAPAQKKDNVVVVTSGEEQPRGATAVVISVDEGECVMKMDGTKEAAMMPATAIARVPIPFSALDRTFTTIPLLSHGASSPALPPLVPAASEPGFGFGVAACASFAAIPRRMISWSAEGLAPARLDASPAAASDATLCAFLKTSSAFASPAAPASARAPTSVLTRLFAMDSFMCASSSPRLSSVAAAATFAESGRFRLARSICSAMRRAARSSSSSSARSRFAFIAWRIFSSLSSGR</sequence>
<dbReference type="InterPro" id="IPR014722">
    <property type="entry name" value="Rib_uL2_dom2"/>
</dbReference>
<dbReference type="GO" id="GO:0032044">
    <property type="term" value="C:DSIF complex"/>
    <property type="evidence" value="ECO:0007669"/>
    <property type="project" value="TreeGrafter"/>
</dbReference>
<dbReference type="InterPro" id="IPR041976">
    <property type="entry name" value="KOW_Spt5_3"/>
</dbReference>
<dbReference type="InterPro" id="IPR005824">
    <property type="entry name" value="KOW"/>
</dbReference>
<dbReference type="OrthoDB" id="28901at2759"/>
<dbReference type="InterPro" id="IPR005100">
    <property type="entry name" value="NGN-domain"/>
</dbReference>
<evidence type="ECO:0000256" key="6">
    <source>
        <dbReference type="ARBA" id="ARBA00023242"/>
    </source>
</evidence>
<dbReference type="GO" id="GO:0006368">
    <property type="term" value="P:transcription elongation by RNA polymerase II"/>
    <property type="evidence" value="ECO:0007669"/>
    <property type="project" value="TreeGrafter"/>
</dbReference>
<feature type="domain" description="KOW" evidence="10">
    <location>
        <begin position="596"/>
        <end position="623"/>
    </location>
</feature>
<dbReference type="Pfam" id="PF23042">
    <property type="entry name" value="KOW1_SPT5"/>
    <property type="match status" value="1"/>
</dbReference>
<feature type="compositionally biased region" description="Acidic residues" evidence="8">
    <location>
        <begin position="37"/>
        <end position="82"/>
    </location>
</feature>
<dbReference type="InterPro" id="IPR006645">
    <property type="entry name" value="NGN-like_dom"/>
</dbReference>